<name>A0A6P5X4U2_DURZI</name>
<evidence type="ECO:0000313" key="2">
    <source>
        <dbReference type="Proteomes" id="UP000515121"/>
    </source>
</evidence>
<evidence type="ECO:0000256" key="1">
    <source>
        <dbReference type="SAM" id="MobiDB-lite"/>
    </source>
</evidence>
<feature type="region of interest" description="Disordered" evidence="1">
    <location>
        <begin position="1"/>
        <end position="57"/>
    </location>
</feature>
<keyword evidence="2" id="KW-1185">Reference proteome</keyword>
<accession>A0A6P5X4U2</accession>
<organism evidence="2 3">
    <name type="scientific">Durio zibethinus</name>
    <name type="common">Durian</name>
    <dbReference type="NCBI Taxonomy" id="66656"/>
    <lineage>
        <taxon>Eukaryota</taxon>
        <taxon>Viridiplantae</taxon>
        <taxon>Streptophyta</taxon>
        <taxon>Embryophyta</taxon>
        <taxon>Tracheophyta</taxon>
        <taxon>Spermatophyta</taxon>
        <taxon>Magnoliopsida</taxon>
        <taxon>eudicotyledons</taxon>
        <taxon>Gunneridae</taxon>
        <taxon>Pentapetalae</taxon>
        <taxon>rosids</taxon>
        <taxon>malvids</taxon>
        <taxon>Malvales</taxon>
        <taxon>Malvaceae</taxon>
        <taxon>Helicteroideae</taxon>
        <taxon>Durio</taxon>
    </lineage>
</organism>
<dbReference type="Proteomes" id="UP000515121">
    <property type="component" value="Unplaced"/>
</dbReference>
<gene>
    <name evidence="3" type="primary">LOC111279902</name>
</gene>
<dbReference type="AlphaFoldDB" id="A0A6P5X4U2"/>
<protein>
    <submittedName>
        <fullName evidence="3">Uncharacterized protein LOC111279902</fullName>
    </submittedName>
</protein>
<reference evidence="3" key="1">
    <citation type="submission" date="2025-08" db="UniProtKB">
        <authorList>
            <consortium name="RefSeq"/>
        </authorList>
    </citation>
    <scope>IDENTIFICATION</scope>
    <source>
        <tissue evidence="3">Fruit stalk</tissue>
    </source>
</reference>
<dbReference type="KEGG" id="dzi:111279902"/>
<evidence type="ECO:0000313" key="3">
    <source>
        <dbReference type="RefSeq" id="XP_022722697.1"/>
    </source>
</evidence>
<dbReference type="RefSeq" id="XP_022722697.1">
    <property type="nucleotide sequence ID" value="XM_022866962.1"/>
</dbReference>
<sequence>MEEKETHAVKSCKNWNYGKTSSGEKSKASHNMEPNKRSGNIGCPTVKLEDSPAPAHHSEIELFSSKSDNEVPGNEDYKKATTTWTEKDVRAYLVPPFTDEELELLNKG</sequence>
<proteinExistence type="predicted"/>
<dbReference type="GeneID" id="111279902"/>